<keyword evidence="3 8" id="KW-0813">Transport</keyword>
<evidence type="ECO:0000256" key="5">
    <source>
        <dbReference type="ARBA" id="ARBA00022692"/>
    </source>
</evidence>
<feature type="transmembrane region" description="Helical" evidence="8">
    <location>
        <begin position="143"/>
        <end position="168"/>
    </location>
</feature>
<keyword evidence="7 8" id="KW-0472">Membrane</keyword>
<evidence type="ECO:0000259" key="9">
    <source>
        <dbReference type="PROSITE" id="PS51012"/>
    </source>
</evidence>
<comment type="similarity">
    <text evidence="2 8">Belongs to the ABC-2 integral membrane protein family.</text>
</comment>
<dbReference type="GO" id="GO:0015920">
    <property type="term" value="P:lipopolysaccharide transport"/>
    <property type="evidence" value="ECO:0007669"/>
    <property type="project" value="TreeGrafter"/>
</dbReference>
<feature type="transmembrane region" description="Helical" evidence="8">
    <location>
        <begin position="115"/>
        <end position="136"/>
    </location>
</feature>
<dbReference type="EMBL" id="QGGY01000001">
    <property type="protein sequence ID" value="PWJ78677.1"/>
    <property type="molecule type" value="Genomic_DNA"/>
</dbReference>
<dbReference type="Pfam" id="PF01061">
    <property type="entry name" value="ABC2_membrane"/>
    <property type="match status" value="1"/>
</dbReference>
<dbReference type="PANTHER" id="PTHR30413">
    <property type="entry name" value="INNER MEMBRANE TRANSPORT PERMEASE"/>
    <property type="match status" value="1"/>
</dbReference>
<comment type="caution">
    <text evidence="10">The sequence shown here is derived from an EMBL/GenBank/DDBJ whole genome shotgun (WGS) entry which is preliminary data.</text>
</comment>
<feature type="transmembrane region" description="Helical" evidence="8">
    <location>
        <begin position="64"/>
        <end position="83"/>
    </location>
</feature>
<dbReference type="RefSeq" id="WP_109624132.1">
    <property type="nucleotide sequence ID" value="NZ_JANKBI010000001.1"/>
</dbReference>
<keyword evidence="11" id="KW-1185">Reference proteome</keyword>
<evidence type="ECO:0000256" key="2">
    <source>
        <dbReference type="ARBA" id="ARBA00007783"/>
    </source>
</evidence>
<keyword evidence="6 8" id="KW-1133">Transmembrane helix</keyword>
<keyword evidence="4 8" id="KW-1003">Cell membrane</keyword>
<dbReference type="InterPro" id="IPR047817">
    <property type="entry name" value="ABC2_TM_bact-type"/>
</dbReference>
<feature type="transmembrane region" description="Helical" evidence="8">
    <location>
        <begin position="244"/>
        <end position="261"/>
    </location>
</feature>
<feature type="transmembrane region" description="Helical" evidence="8">
    <location>
        <begin position="27"/>
        <end position="52"/>
    </location>
</feature>
<dbReference type="GO" id="GO:0140359">
    <property type="term" value="F:ABC-type transporter activity"/>
    <property type="evidence" value="ECO:0007669"/>
    <property type="project" value="InterPro"/>
</dbReference>
<evidence type="ECO:0000256" key="1">
    <source>
        <dbReference type="ARBA" id="ARBA00004651"/>
    </source>
</evidence>
<dbReference type="GO" id="GO:0005886">
    <property type="term" value="C:plasma membrane"/>
    <property type="evidence" value="ECO:0007669"/>
    <property type="project" value="UniProtKB-SubCell"/>
</dbReference>
<evidence type="ECO:0000256" key="4">
    <source>
        <dbReference type="ARBA" id="ARBA00022475"/>
    </source>
</evidence>
<evidence type="ECO:0000313" key="11">
    <source>
        <dbReference type="Proteomes" id="UP000245412"/>
    </source>
</evidence>
<dbReference type="AlphaFoldDB" id="A0AB73T8W9"/>
<evidence type="ECO:0000256" key="7">
    <source>
        <dbReference type="ARBA" id="ARBA00023136"/>
    </source>
</evidence>
<keyword evidence="5 8" id="KW-0812">Transmembrane</keyword>
<sequence>MSGMKDNKKLIMYLAKNDFKTRFAGSYFGVIWGFIQPLVTILLYWFVFQLALKAGPVANTDIPFVLWLMAGLVPWFFFSEAVINGTNCFMEYNYLVKKVMFEIKILPLVKVLSSLYVHVFFVGVLIIAYAVAGYFPGIIVIQVIYYSASMVALSLAISYLTASVAVFFKDTTQIVGIFMQIGVWMTPIMWVFSDMIARVSNHSEMLGKVVSVILKLNPMFYIVQGYRDTMIDGVWFVQRPGMTLYFWAFVAVMLLISRKVYGKLKPHFSDVL</sequence>
<comment type="subcellular location">
    <subcellularLocation>
        <location evidence="1 8">Cell membrane</location>
        <topology evidence="1 8">Multi-pass membrane protein</topology>
    </subcellularLocation>
</comment>
<dbReference type="PANTHER" id="PTHR30413:SF10">
    <property type="entry name" value="CAPSULE POLYSACCHARIDE EXPORT INNER-MEMBRANE PROTEIN CTRC"/>
    <property type="match status" value="1"/>
</dbReference>
<dbReference type="Proteomes" id="UP000245412">
    <property type="component" value="Unassembled WGS sequence"/>
</dbReference>
<proteinExistence type="inferred from homology"/>
<feature type="transmembrane region" description="Helical" evidence="8">
    <location>
        <begin position="174"/>
        <end position="193"/>
    </location>
</feature>
<evidence type="ECO:0000313" key="10">
    <source>
        <dbReference type="EMBL" id="PWJ78677.1"/>
    </source>
</evidence>
<accession>A0AB73T8W9</accession>
<gene>
    <name evidence="10" type="ORF">C7383_10145</name>
</gene>
<evidence type="ECO:0000256" key="8">
    <source>
        <dbReference type="RuleBase" id="RU361157"/>
    </source>
</evidence>
<feature type="domain" description="ABC transmembrane type-2" evidence="9">
    <location>
        <begin position="28"/>
        <end position="264"/>
    </location>
</feature>
<reference evidence="10 11" key="1">
    <citation type="submission" date="2018-05" db="EMBL/GenBank/DDBJ databases">
        <authorList>
            <person name="Goeker M."/>
            <person name="Huntemann M."/>
            <person name="Clum A."/>
            <person name="Pillay M."/>
            <person name="Palaniappan K."/>
            <person name="Varghese N."/>
            <person name="Mikhailova N."/>
            <person name="Stamatis D."/>
            <person name="Reddy T."/>
            <person name="Daum C."/>
            <person name="Shapiro N."/>
            <person name="Ivanova N."/>
            <person name="Kyrpides N."/>
            <person name="Woyke T."/>
        </authorList>
    </citation>
    <scope>NUCLEOTIDE SEQUENCE [LARGE SCALE GENOMIC DNA]</scope>
    <source>
        <strain evidence="10 11">DSM 26524</strain>
    </source>
</reference>
<protein>
    <recommendedName>
        <fullName evidence="8">Transport permease protein</fullName>
    </recommendedName>
</protein>
<dbReference type="InterPro" id="IPR013525">
    <property type="entry name" value="ABC2_TM"/>
</dbReference>
<evidence type="ECO:0000256" key="6">
    <source>
        <dbReference type="ARBA" id="ARBA00022989"/>
    </source>
</evidence>
<dbReference type="PROSITE" id="PS51012">
    <property type="entry name" value="ABC_TM2"/>
    <property type="match status" value="1"/>
</dbReference>
<name>A0AB73T8W9_9FIRM</name>
<organism evidence="10 11">
    <name type="scientific">Murimonas intestini</name>
    <dbReference type="NCBI Taxonomy" id="1337051"/>
    <lineage>
        <taxon>Bacteria</taxon>
        <taxon>Bacillati</taxon>
        <taxon>Bacillota</taxon>
        <taxon>Clostridia</taxon>
        <taxon>Lachnospirales</taxon>
        <taxon>Lachnospiraceae</taxon>
        <taxon>Murimonas</taxon>
    </lineage>
</organism>
<evidence type="ECO:0000256" key="3">
    <source>
        <dbReference type="ARBA" id="ARBA00022448"/>
    </source>
</evidence>